<comment type="caution">
    <text evidence="6">The sequence shown here is derived from an EMBL/GenBank/DDBJ whole genome shotgun (WGS) entry which is preliminary data.</text>
</comment>
<keyword evidence="4" id="KW-0804">Transcription</keyword>
<keyword evidence="3" id="KW-0238">DNA-binding</keyword>
<dbReference type="PROSITE" id="PS50937">
    <property type="entry name" value="HTH_MERR_2"/>
    <property type="match status" value="1"/>
</dbReference>
<keyword evidence="1" id="KW-0678">Repressor</keyword>
<dbReference type="PROSITE" id="PS00552">
    <property type="entry name" value="HTH_MERR_1"/>
    <property type="match status" value="1"/>
</dbReference>
<dbReference type="GO" id="GO:0003677">
    <property type="term" value="F:DNA binding"/>
    <property type="evidence" value="ECO:0007669"/>
    <property type="project" value="UniProtKB-KW"/>
</dbReference>
<dbReference type="InterPro" id="IPR047057">
    <property type="entry name" value="MerR_fam"/>
</dbReference>
<dbReference type="OrthoDB" id="9802039at2"/>
<dbReference type="Gene3D" id="1.10.1660.10">
    <property type="match status" value="1"/>
</dbReference>
<dbReference type="SUPFAM" id="SSF46955">
    <property type="entry name" value="Putative DNA-binding domain"/>
    <property type="match status" value="1"/>
</dbReference>
<dbReference type="Pfam" id="PF13411">
    <property type="entry name" value="MerR_1"/>
    <property type="match status" value="1"/>
</dbReference>
<dbReference type="Proteomes" id="UP000031327">
    <property type="component" value="Unassembled WGS sequence"/>
</dbReference>
<reference evidence="6 7" key="1">
    <citation type="submission" date="2014-12" db="EMBL/GenBank/DDBJ databases">
        <title>Draft Genome Sequence of Pseudoalteromonas luteoviolacea HI1.</title>
        <authorList>
            <person name="Asahina A.Y."/>
            <person name="Hadfield M.G."/>
        </authorList>
    </citation>
    <scope>NUCLEOTIDE SEQUENCE [LARGE SCALE GENOMIC DNA]</scope>
    <source>
        <strain evidence="6 7">HI1</strain>
    </source>
</reference>
<dbReference type="AlphaFoldDB" id="A0A0C1Q5T5"/>
<evidence type="ECO:0000256" key="2">
    <source>
        <dbReference type="ARBA" id="ARBA00023015"/>
    </source>
</evidence>
<dbReference type="PANTHER" id="PTHR30204:SF69">
    <property type="entry name" value="MERR-FAMILY TRANSCRIPTIONAL REGULATOR"/>
    <property type="match status" value="1"/>
</dbReference>
<dbReference type="CDD" id="cd01282">
    <property type="entry name" value="HTH_MerR-like_sg3"/>
    <property type="match status" value="1"/>
</dbReference>
<evidence type="ECO:0000256" key="1">
    <source>
        <dbReference type="ARBA" id="ARBA00022491"/>
    </source>
</evidence>
<dbReference type="SMART" id="SM00422">
    <property type="entry name" value="HTH_MERR"/>
    <property type="match status" value="1"/>
</dbReference>
<proteinExistence type="predicted"/>
<accession>A0A0C1Q5T5</accession>
<dbReference type="GO" id="GO:0003700">
    <property type="term" value="F:DNA-binding transcription factor activity"/>
    <property type="evidence" value="ECO:0007669"/>
    <property type="project" value="InterPro"/>
</dbReference>
<dbReference type="RefSeq" id="WP_039610513.1">
    <property type="nucleotide sequence ID" value="NZ_JWIC01000007.1"/>
</dbReference>
<feature type="domain" description="HTH merR-type" evidence="5">
    <location>
        <begin position="1"/>
        <end position="68"/>
    </location>
</feature>
<evidence type="ECO:0000259" key="5">
    <source>
        <dbReference type="PROSITE" id="PS50937"/>
    </source>
</evidence>
<evidence type="ECO:0000313" key="6">
    <source>
        <dbReference type="EMBL" id="KID55941.1"/>
    </source>
</evidence>
<name>A0A0C1Q5T5_9GAMM</name>
<dbReference type="InterPro" id="IPR000551">
    <property type="entry name" value="MerR-type_HTH_dom"/>
</dbReference>
<dbReference type="InterPro" id="IPR009061">
    <property type="entry name" value="DNA-bd_dom_put_sf"/>
</dbReference>
<evidence type="ECO:0000256" key="3">
    <source>
        <dbReference type="ARBA" id="ARBA00023125"/>
    </source>
</evidence>
<organism evidence="6 7">
    <name type="scientific">Pseudoalteromonas luteoviolacea</name>
    <dbReference type="NCBI Taxonomy" id="43657"/>
    <lineage>
        <taxon>Bacteria</taxon>
        <taxon>Pseudomonadati</taxon>
        <taxon>Pseudomonadota</taxon>
        <taxon>Gammaproteobacteria</taxon>
        <taxon>Alteromonadales</taxon>
        <taxon>Pseudoalteromonadaceae</taxon>
        <taxon>Pseudoalteromonas</taxon>
    </lineage>
</organism>
<evidence type="ECO:0000313" key="7">
    <source>
        <dbReference type="Proteomes" id="UP000031327"/>
    </source>
</evidence>
<evidence type="ECO:0000256" key="4">
    <source>
        <dbReference type="ARBA" id="ARBA00023163"/>
    </source>
</evidence>
<gene>
    <name evidence="6" type="ORF">JF50_16540</name>
</gene>
<dbReference type="PRINTS" id="PR00040">
    <property type="entry name" value="HTHMERR"/>
</dbReference>
<sequence>MRIGELSEQTGVSVRMLRYYEEQGLLTPRRTAAGYRDYDQREVLALKRIKLLSSAGMTLSTILQFLPCIRGERPIFEPCDELRVRLHSQLREVDEKAARLAKNRAVLSGFIQEIEAADKV</sequence>
<dbReference type="PANTHER" id="PTHR30204">
    <property type="entry name" value="REDOX-CYCLING DRUG-SENSING TRANSCRIPTIONAL ACTIVATOR SOXR"/>
    <property type="match status" value="1"/>
</dbReference>
<keyword evidence="2" id="KW-0805">Transcription regulation</keyword>
<protein>
    <submittedName>
        <fullName evidence="6">MerR family transcriptional regulator</fullName>
    </submittedName>
</protein>
<dbReference type="EMBL" id="JWIC01000007">
    <property type="protein sequence ID" value="KID55941.1"/>
    <property type="molecule type" value="Genomic_DNA"/>
</dbReference>